<accession>A0A9N9LIV0</accession>
<reference evidence="2" key="1">
    <citation type="submission" date="2021-07" db="EMBL/GenBank/DDBJ databases">
        <authorList>
            <person name="Durling M."/>
        </authorList>
    </citation>
    <scope>NUCLEOTIDE SEQUENCE</scope>
</reference>
<evidence type="ECO:0000313" key="2">
    <source>
        <dbReference type="EMBL" id="CAG8973632.1"/>
    </source>
</evidence>
<dbReference type="PANTHER" id="PTHR35910:SF6">
    <property type="entry name" value="2EXR DOMAIN-CONTAINING PROTEIN"/>
    <property type="match status" value="1"/>
</dbReference>
<proteinExistence type="predicted"/>
<dbReference type="InterPro" id="IPR045518">
    <property type="entry name" value="2EXR"/>
</dbReference>
<sequence length="213" mass="24662">MASEHTEQVAGIAAMEDRKLQKFACFPELSTELRLDIWELALPRERIIEFPYRIYDGPDSELQTDTYFAVENERAPALFFVSKEANNYRADSREEALSHMHQDAMQLIRKLVITPSRRPTQHRLWKRFFEDLSRNLCLKELMITTNSTGLRPGIISGFNEETPMEIKADLEEISKISQVVEEQSNGTWKAPLLRFGTMIKADPRLKVSTRNSQ</sequence>
<dbReference type="EMBL" id="CAJVRM010000077">
    <property type="protein sequence ID" value="CAG8973632.1"/>
    <property type="molecule type" value="Genomic_DNA"/>
</dbReference>
<dbReference type="PANTHER" id="PTHR35910">
    <property type="entry name" value="2EXR DOMAIN-CONTAINING PROTEIN"/>
    <property type="match status" value="1"/>
</dbReference>
<gene>
    <name evidence="2" type="ORF">HYALB_00002197</name>
</gene>
<evidence type="ECO:0000313" key="3">
    <source>
        <dbReference type="Proteomes" id="UP000701801"/>
    </source>
</evidence>
<dbReference type="Pfam" id="PF20150">
    <property type="entry name" value="2EXR"/>
    <property type="match status" value="1"/>
</dbReference>
<protein>
    <recommendedName>
        <fullName evidence="1">2EXR domain-containing protein</fullName>
    </recommendedName>
</protein>
<evidence type="ECO:0000259" key="1">
    <source>
        <dbReference type="Pfam" id="PF20150"/>
    </source>
</evidence>
<dbReference type="OrthoDB" id="3535623at2759"/>
<feature type="domain" description="2EXR" evidence="1">
    <location>
        <begin position="23"/>
        <end position="93"/>
    </location>
</feature>
<keyword evidence="3" id="KW-1185">Reference proteome</keyword>
<comment type="caution">
    <text evidence="2">The sequence shown here is derived from an EMBL/GenBank/DDBJ whole genome shotgun (WGS) entry which is preliminary data.</text>
</comment>
<dbReference type="AlphaFoldDB" id="A0A9N9LIV0"/>
<dbReference type="Proteomes" id="UP000701801">
    <property type="component" value="Unassembled WGS sequence"/>
</dbReference>
<name>A0A9N9LIV0_9HELO</name>
<organism evidence="2 3">
    <name type="scientific">Hymenoscyphus albidus</name>
    <dbReference type="NCBI Taxonomy" id="595503"/>
    <lineage>
        <taxon>Eukaryota</taxon>
        <taxon>Fungi</taxon>
        <taxon>Dikarya</taxon>
        <taxon>Ascomycota</taxon>
        <taxon>Pezizomycotina</taxon>
        <taxon>Leotiomycetes</taxon>
        <taxon>Helotiales</taxon>
        <taxon>Helotiaceae</taxon>
        <taxon>Hymenoscyphus</taxon>
    </lineage>
</organism>